<proteinExistence type="predicted"/>
<dbReference type="RefSeq" id="WP_131891635.1">
    <property type="nucleotide sequence ID" value="NZ_SMKU01000035.1"/>
</dbReference>
<organism evidence="3 4">
    <name type="scientific">Actinomadura rubrisoli</name>
    <dbReference type="NCBI Taxonomy" id="2530368"/>
    <lineage>
        <taxon>Bacteria</taxon>
        <taxon>Bacillati</taxon>
        <taxon>Actinomycetota</taxon>
        <taxon>Actinomycetes</taxon>
        <taxon>Streptosporangiales</taxon>
        <taxon>Thermomonosporaceae</taxon>
        <taxon>Actinomadura</taxon>
    </lineage>
</organism>
<sequence>MRRQTFAALALVPALGLGLQACGGDGKGTAATGTAKAVSDQQKMRQYAQCMRANGVDMDDPSGDGKVTTRMSKKPGAKGKDGPDEGPGGMDDAQKKCRHLMPNGGKPPKPKPEEIAKQRAYSKCMRDNGIAAFPDPDPDGGIKIKMDRGSDMDPQGQKFKNADKACKKYAPDRGPGGAGAGKSGIDS</sequence>
<feature type="compositionally biased region" description="Gly residues" evidence="1">
    <location>
        <begin position="174"/>
        <end position="187"/>
    </location>
</feature>
<reference evidence="3 4" key="1">
    <citation type="submission" date="2019-03" db="EMBL/GenBank/DDBJ databases">
        <title>Draft genome sequences of novel Actinobacteria.</title>
        <authorList>
            <person name="Sahin N."/>
            <person name="Ay H."/>
            <person name="Saygin H."/>
        </authorList>
    </citation>
    <scope>NUCLEOTIDE SEQUENCE [LARGE SCALE GENOMIC DNA]</scope>
    <source>
        <strain evidence="3 4">H3C3</strain>
    </source>
</reference>
<name>A0A4R5C7M0_9ACTN</name>
<dbReference type="PROSITE" id="PS51257">
    <property type="entry name" value="PROKAR_LIPOPROTEIN"/>
    <property type="match status" value="1"/>
</dbReference>
<feature type="region of interest" description="Disordered" evidence="1">
    <location>
        <begin position="54"/>
        <end position="116"/>
    </location>
</feature>
<feature type="signal peptide" evidence="2">
    <location>
        <begin position="1"/>
        <end position="23"/>
    </location>
</feature>
<dbReference type="EMBL" id="SMKU01000035">
    <property type="protein sequence ID" value="TDD93034.1"/>
    <property type="molecule type" value="Genomic_DNA"/>
</dbReference>
<keyword evidence="2" id="KW-0732">Signal</keyword>
<feature type="compositionally biased region" description="Basic and acidic residues" evidence="1">
    <location>
        <begin position="160"/>
        <end position="171"/>
    </location>
</feature>
<evidence type="ECO:0000313" key="4">
    <source>
        <dbReference type="Proteomes" id="UP000294513"/>
    </source>
</evidence>
<evidence type="ECO:0000313" key="3">
    <source>
        <dbReference type="EMBL" id="TDD93034.1"/>
    </source>
</evidence>
<dbReference type="Proteomes" id="UP000294513">
    <property type="component" value="Unassembled WGS sequence"/>
</dbReference>
<evidence type="ECO:0000256" key="1">
    <source>
        <dbReference type="SAM" id="MobiDB-lite"/>
    </source>
</evidence>
<keyword evidence="4" id="KW-1185">Reference proteome</keyword>
<dbReference type="OrthoDB" id="7949713at2"/>
<gene>
    <name evidence="3" type="ORF">E1298_10165</name>
</gene>
<feature type="chain" id="PRO_5039160541" evidence="2">
    <location>
        <begin position="24"/>
        <end position="187"/>
    </location>
</feature>
<accession>A0A4R5C7M0</accession>
<evidence type="ECO:0000256" key="2">
    <source>
        <dbReference type="SAM" id="SignalP"/>
    </source>
</evidence>
<protein>
    <submittedName>
        <fullName evidence="3">Uncharacterized protein</fullName>
    </submittedName>
</protein>
<dbReference type="AlphaFoldDB" id="A0A4R5C7M0"/>
<feature type="compositionally biased region" description="Basic and acidic residues" evidence="1">
    <location>
        <begin position="140"/>
        <end position="151"/>
    </location>
</feature>
<comment type="caution">
    <text evidence="3">The sequence shown here is derived from an EMBL/GenBank/DDBJ whole genome shotgun (WGS) entry which is preliminary data.</text>
</comment>
<feature type="region of interest" description="Disordered" evidence="1">
    <location>
        <begin position="128"/>
        <end position="187"/>
    </location>
</feature>